<dbReference type="InterPro" id="IPR001647">
    <property type="entry name" value="HTH_TetR"/>
</dbReference>
<protein>
    <submittedName>
        <fullName evidence="4">TetR/AcrR family transcriptional regulator</fullName>
    </submittedName>
</protein>
<evidence type="ECO:0000313" key="5">
    <source>
        <dbReference type="Proteomes" id="UP000260943"/>
    </source>
</evidence>
<gene>
    <name evidence="4" type="ORF">DXC81_08870</name>
</gene>
<organism evidence="4 5">
    <name type="scientific">Collinsella tanakaei</name>
    <dbReference type="NCBI Taxonomy" id="626935"/>
    <lineage>
        <taxon>Bacteria</taxon>
        <taxon>Bacillati</taxon>
        <taxon>Actinomycetota</taxon>
        <taxon>Coriobacteriia</taxon>
        <taxon>Coriobacteriales</taxon>
        <taxon>Coriobacteriaceae</taxon>
        <taxon>Collinsella</taxon>
    </lineage>
</organism>
<feature type="domain" description="HTH tetR-type" evidence="3">
    <location>
        <begin position="87"/>
        <end position="147"/>
    </location>
</feature>
<dbReference type="PANTHER" id="PTHR43479:SF7">
    <property type="entry name" value="TETR-FAMILY TRANSCRIPTIONAL REGULATOR"/>
    <property type="match status" value="1"/>
</dbReference>
<dbReference type="InterPro" id="IPR009057">
    <property type="entry name" value="Homeodomain-like_sf"/>
</dbReference>
<dbReference type="AlphaFoldDB" id="A0A3E4QPZ2"/>
<comment type="caution">
    <text evidence="4">The sequence shown here is derived from an EMBL/GenBank/DDBJ whole genome shotgun (WGS) entry which is preliminary data.</text>
</comment>
<feature type="DNA-binding region" description="H-T-H motif" evidence="2">
    <location>
        <begin position="110"/>
        <end position="129"/>
    </location>
</feature>
<dbReference type="Proteomes" id="UP000260943">
    <property type="component" value="Unassembled WGS sequence"/>
</dbReference>
<dbReference type="GO" id="GO:0003677">
    <property type="term" value="F:DNA binding"/>
    <property type="evidence" value="ECO:0007669"/>
    <property type="project" value="UniProtKB-UniRule"/>
</dbReference>
<dbReference type="SUPFAM" id="SSF46689">
    <property type="entry name" value="Homeodomain-like"/>
    <property type="match status" value="1"/>
</dbReference>
<dbReference type="Gene3D" id="1.10.357.10">
    <property type="entry name" value="Tetracycline Repressor, domain 2"/>
    <property type="match status" value="1"/>
</dbReference>
<sequence length="290" mass="32839">MLRWVLVQIIDDFVQCKTFRSFGNSHTYSFQVRNNCGNSTHKLTKPQLGNSLICVSNERECAVVYSTSPSQRWTMSRNAKHIDRRVLRSRKAIIEAFDRLLEEKELDQITVSAIAREANIDRKTFYVHFGTIDGLLDALAEERVDEILDVMEDALSAASPDMELEVAVAKFFDIANQVVCTKLVDSVCRRKSFPADELLTRVLKSFKVKLVERDMLFAQIPDDLLEFHLSYIMGGIISIYKSWVNSNRSVSVEQVSQIAHELIMHGLDSLKADLADKKEGGETRALASSC</sequence>
<reference evidence="4 5" key="1">
    <citation type="submission" date="2018-08" db="EMBL/GenBank/DDBJ databases">
        <title>A genome reference for cultivated species of the human gut microbiota.</title>
        <authorList>
            <person name="Zou Y."/>
            <person name="Xue W."/>
            <person name="Luo G."/>
        </authorList>
    </citation>
    <scope>NUCLEOTIDE SEQUENCE [LARGE SCALE GENOMIC DNA]</scope>
    <source>
        <strain evidence="4 5">TF08-14</strain>
    </source>
</reference>
<dbReference type="EMBL" id="QSRJ01000011">
    <property type="protein sequence ID" value="RGL08295.1"/>
    <property type="molecule type" value="Genomic_DNA"/>
</dbReference>
<accession>A0A3E4QPZ2</accession>
<keyword evidence="1 2" id="KW-0238">DNA-binding</keyword>
<dbReference type="PROSITE" id="PS50977">
    <property type="entry name" value="HTH_TETR_2"/>
    <property type="match status" value="1"/>
</dbReference>
<evidence type="ECO:0000256" key="2">
    <source>
        <dbReference type="PROSITE-ProRule" id="PRU00335"/>
    </source>
</evidence>
<dbReference type="PANTHER" id="PTHR43479">
    <property type="entry name" value="ACREF/ENVCD OPERON REPRESSOR-RELATED"/>
    <property type="match status" value="1"/>
</dbReference>
<name>A0A3E4QPZ2_9ACTN</name>
<evidence type="ECO:0000256" key="1">
    <source>
        <dbReference type="ARBA" id="ARBA00023125"/>
    </source>
</evidence>
<dbReference type="Pfam" id="PF00440">
    <property type="entry name" value="TetR_N"/>
    <property type="match status" value="1"/>
</dbReference>
<evidence type="ECO:0000259" key="3">
    <source>
        <dbReference type="PROSITE" id="PS50977"/>
    </source>
</evidence>
<evidence type="ECO:0000313" key="4">
    <source>
        <dbReference type="EMBL" id="RGL08295.1"/>
    </source>
</evidence>
<dbReference type="InterPro" id="IPR050624">
    <property type="entry name" value="HTH-type_Tx_Regulator"/>
</dbReference>
<proteinExistence type="predicted"/>